<reference evidence="1 2" key="1">
    <citation type="journal article" date="2024" name="Plant Biotechnol. J.">
        <title>Dendrobium thyrsiflorum genome and its molecular insights into genes involved in important horticultural traits.</title>
        <authorList>
            <person name="Chen B."/>
            <person name="Wang J.Y."/>
            <person name="Zheng P.J."/>
            <person name="Li K.L."/>
            <person name="Liang Y.M."/>
            <person name="Chen X.F."/>
            <person name="Zhang C."/>
            <person name="Zhao X."/>
            <person name="He X."/>
            <person name="Zhang G.Q."/>
            <person name="Liu Z.J."/>
            <person name="Xu Q."/>
        </authorList>
    </citation>
    <scope>NUCLEOTIDE SEQUENCE [LARGE SCALE GENOMIC DNA]</scope>
    <source>
        <strain evidence="1">GZMU011</strain>
    </source>
</reference>
<gene>
    <name evidence="1" type="ORF">M5K25_014056</name>
</gene>
<dbReference type="Proteomes" id="UP001552299">
    <property type="component" value="Unassembled WGS sequence"/>
</dbReference>
<dbReference type="AlphaFoldDB" id="A0ABD0UVT1"/>
<sequence length="164" mass="18352">MAENPSSFLRQRTATLPFSPLHGEGRGPFFLSRQRTATLPFSPLHDEGRVPFFLSRQRTATLPFSPLHDEGRVPFFLSHHSTVRAEYPSSFLTTPRLWGITITIFDNVLLAQELNHDTDVKGRKSWRLLAAGLRVDRVAVYTAVTSALIILKAAHATTPSALHH</sequence>
<evidence type="ECO:0000313" key="2">
    <source>
        <dbReference type="Proteomes" id="UP001552299"/>
    </source>
</evidence>
<keyword evidence="2" id="KW-1185">Reference proteome</keyword>
<organism evidence="1 2">
    <name type="scientific">Dendrobium thyrsiflorum</name>
    <name type="common">Pinecone-like raceme dendrobium</name>
    <name type="synonym">Orchid</name>
    <dbReference type="NCBI Taxonomy" id="117978"/>
    <lineage>
        <taxon>Eukaryota</taxon>
        <taxon>Viridiplantae</taxon>
        <taxon>Streptophyta</taxon>
        <taxon>Embryophyta</taxon>
        <taxon>Tracheophyta</taxon>
        <taxon>Spermatophyta</taxon>
        <taxon>Magnoliopsida</taxon>
        <taxon>Liliopsida</taxon>
        <taxon>Asparagales</taxon>
        <taxon>Orchidaceae</taxon>
        <taxon>Epidendroideae</taxon>
        <taxon>Malaxideae</taxon>
        <taxon>Dendrobiinae</taxon>
        <taxon>Dendrobium</taxon>
    </lineage>
</organism>
<dbReference type="EMBL" id="JANQDX010000011">
    <property type="protein sequence ID" value="KAL0916535.1"/>
    <property type="molecule type" value="Genomic_DNA"/>
</dbReference>
<protein>
    <submittedName>
        <fullName evidence="1">Uncharacterized protein</fullName>
    </submittedName>
</protein>
<proteinExistence type="predicted"/>
<evidence type="ECO:0000313" key="1">
    <source>
        <dbReference type="EMBL" id="KAL0916535.1"/>
    </source>
</evidence>
<name>A0ABD0UVT1_DENTH</name>
<comment type="caution">
    <text evidence="1">The sequence shown here is derived from an EMBL/GenBank/DDBJ whole genome shotgun (WGS) entry which is preliminary data.</text>
</comment>
<accession>A0ABD0UVT1</accession>